<reference evidence="3" key="1">
    <citation type="submission" date="2016-06" db="EMBL/GenBank/DDBJ databases">
        <authorList>
            <person name="Varghese N."/>
            <person name="Submissions Spin"/>
        </authorList>
    </citation>
    <scope>NUCLEOTIDE SEQUENCE [LARGE SCALE GENOMIC DNA]</scope>
    <source>
        <strain evidence="3">DSM 43909</strain>
    </source>
</reference>
<dbReference type="AlphaFoldDB" id="A0A1C4ZMN2"/>
<dbReference type="EMBL" id="LT607411">
    <property type="protein sequence ID" value="SCF34139.1"/>
    <property type="molecule type" value="Genomic_DNA"/>
</dbReference>
<feature type="region of interest" description="Disordered" evidence="1">
    <location>
        <begin position="46"/>
        <end position="78"/>
    </location>
</feature>
<keyword evidence="3" id="KW-1185">Reference proteome</keyword>
<protein>
    <submittedName>
        <fullName evidence="2">Rho termination factor, N-terminal domain</fullName>
    </submittedName>
</protein>
<feature type="compositionally biased region" description="Low complexity" evidence="1">
    <location>
        <begin position="46"/>
        <end position="75"/>
    </location>
</feature>
<gene>
    <name evidence="2" type="ORF">GA0074695_5816</name>
</gene>
<evidence type="ECO:0000313" key="3">
    <source>
        <dbReference type="Proteomes" id="UP000198242"/>
    </source>
</evidence>
<name>A0A1C4ZMN2_MICVI</name>
<evidence type="ECO:0000256" key="1">
    <source>
        <dbReference type="SAM" id="MobiDB-lite"/>
    </source>
</evidence>
<dbReference type="OrthoDB" id="3405928at2"/>
<organism evidence="2 3">
    <name type="scientific">Micromonospora viridifaciens</name>
    <dbReference type="NCBI Taxonomy" id="1881"/>
    <lineage>
        <taxon>Bacteria</taxon>
        <taxon>Bacillati</taxon>
        <taxon>Actinomycetota</taxon>
        <taxon>Actinomycetes</taxon>
        <taxon>Micromonosporales</taxon>
        <taxon>Micromonosporaceae</taxon>
        <taxon>Micromonospora</taxon>
    </lineage>
</organism>
<accession>A0A1C4ZMN2</accession>
<dbReference type="Proteomes" id="UP000198242">
    <property type="component" value="Chromosome I"/>
</dbReference>
<sequence>MTDARFSRAVLARVAEFLQQLSEADIADLAEGRARLAVVPASPQVPAARPAPAAAPGSRAGRAAVEPASRLAAGPAPRPAAPAVELDVARTTLTAMTSRGDGAAYLAPWAVKDLRALAAQLGLRGVTGLKKIDLIDRIVDRTIGYRLNSSAIRQR</sequence>
<dbReference type="RefSeq" id="WP_089009077.1">
    <property type="nucleotide sequence ID" value="NZ_LT607411.1"/>
</dbReference>
<evidence type="ECO:0000313" key="2">
    <source>
        <dbReference type="EMBL" id="SCF34139.1"/>
    </source>
</evidence>
<proteinExistence type="predicted"/>